<sequence>MKAFERKERIIQELHRQKKVLVSQLAASFEVTEETIRRDLEKLEQEGIVTRNYGGAVLNAHANDDLPYQTRNTRNIEEKRTIARLLLPLINNGDTLMTDSSSTVFEALKLLDTERQNLTVITNSVIVLNELNQTSHTIISTGGALRPKASSLTGPAARQTIQNYNVDAALFSCKGLSMSSGITDSNEPESELKQFMSQQASRTILLSDSSKFDQVGFVKMLDLKQISYIITDQKPSDDWISFLENQHITLLYPES</sequence>
<dbReference type="PRINTS" id="PR00037">
    <property type="entry name" value="HTHLACR"/>
</dbReference>
<dbReference type="InterPro" id="IPR018356">
    <property type="entry name" value="Tscrpt_reg_HTH_DeoR_CS"/>
</dbReference>
<evidence type="ECO:0000259" key="4">
    <source>
        <dbReference type="PROSITE" id="PS51000"/>
    </source>
</evidence>
<name>A0ABQ1VVG9_9BACL</name>
<keyword evidence="2" id="KW-0238">DNA-binding</keyword>
<dbReference type="Pfam" id="PF08220">
    <property type="entry name" value="HTH_DeoR"/>
    <property type="match status" value="1"/>
</dbReference>
<dbReference type="SUPFAM" id="SSF46785">
    <property type="entry name" value="Winged helix' DNA-binding domain"/>
    <property type="match status" value="1"/>
</dbReference>
<dbReference type="InterPro" id="IPR014036">
    <property type="entry name" value="DeoR-like_C"/>
</dbReference>
<keyword evidence="3" id="KW-0804">Transcription</keyword>
<reference evidence="6" key="1">
    <citation type="journal article" date="2019" name="Int. J. Syst. Evol. Microbiol.">
        <title>The Global Catalogue of Microorganisms (GCM) 10K type strain sequencing project: providing services to taxonomists for standard genome sequencing and annotation.</title>
        <authorList>
            <consortium name="The Broad Institute Genomics Platform"/>
            <consortium name="The Broad Institute Genome Sequencing Center for Infectious Disease"/>
            <person name="Wu L."/>
            <person name="Ma J."/>
        </authorList>
    </citation>
    <scope>NUCLEOTIDE SEQUENCE [LARGE SCALE GENOMIC DNA]</scope>
    <source>
        <strain evidence="6">CGMCC 1.15420</strain>
    </source>
</reference>
<evidence type="ECO:0000256" key="3">
    <source>
        <dbReference type="ARBA" id="ARBA00023163"/>
    </source>
</evidence>
<dbReference type="Pfam" id="PF00455">
    <property type="entry name" value="DeoRC"/>
    <property type="match status" value="1"/>
</dbReference>
<proteinExistence type="predicted"/>
<dbReference type="Gene3D" id="1.10.10.10">
    <property type="entry name" value="Winged helix-like DNA-binding domain superfamily/Winged helix DNA-binding domain"/>
    <property type="match status" value="1"/>
</dbReference>
<dbReference type="Proteomes" id="UP000608420">
    <property type="component" value="Unassembled WGS sequence"/>
</dbReference>
<dbReference type="RefSeq" id="WP_120464681.1">
    <property type="nucleotide sequence ID" value="NZ_BMIW01000013.1"/>
</dbReference>
<dbReference type="EMBL" id="BMIW01000013">
    <property type="protein sequence ID" value="GGF99535.1"/>
    <property type="molecule type" value="Genomic_DNA"/>
</dbReference>
<evidence type="ECO:0000256" key="2">
    <source>
        <dbReference type="ARBA" id="ARBA00023125"/>
    </source>
</evidence>
<accession>A0ABQ1VVG9</accession>
<comment type="caution">
    <text evidence="5">The sequence shown here is derived from an EMBL/GenBank/DDBJ whole genome shotgun (WGS) entry which is preliminary data.</text>
</comment>
<feature type="domain" description="HTH deoR-type" evidence="4">
    <location>
        <begin position="3"/>
        <end position="58"/>
    </location>
</feature>
<evidence type="ECO:0000256" key="1">
    <source>
        <dbReference type="ARBA" id="ARBA00023015"/>
    </source>
</evidence>
<dbReference type="PANTHER" id="PTHR30363">
    <property type="entry name" value="HTH-TYPE TRANSCRIPTIONAL REGULATOR SRLR-RELATED"/>
    <property type="match status" value="1"/>
</dbReference>
<evidence type="ECO:0000313" key="5">
    <source>
        <dbReference type="EMBL" id="GGF99535.1"/>
    </source>
</evidence>
<keyword evidence="1" id="KW-0805">Transcription regulation</keyword>
<gene>
    <name evidence="5" type="ORF">GCM10010913_21690</name>
</gene>
<dbReference type="InterPro" id="IPR036388">
    <property type="entry name" value="WH-like_DNA-bd_sf"/>
</dbReference>
<dbReference type="InterPro" id="IPR001034">
    <property type="entry name" value="DeoR_HTH"/>
</dbReference>
<keyword evidence="6" id="KW-1185">Reference proteome</keyword>
<dbReference type="SUPFAM" id="SSF100950">
    <property type="entry name" value="NagB/RpiA/CoA transferase-like"/>
    <property type="match status" value="1"/>
</dbReference>
<dbReference type="PROSITE" id="PS51000">
    <property type="entry name" value="HTH_DEOR_2"/>
    <property type="match status" value="1"/>
</dbReference>
<dbReference type="SMART" id="SM01134">
    <property type="entry name" value="DeoRC"/>
    <property type="match status" value="1"/>
</dbReference>
<dbReference type="InterPro" id="IPR036390">
    <property type="entry name" value="WH_DNA-bd_sf"/>
</dbReference>
<dbReference type="InterPro" id="IPR050313">
    <property type="entry name" value="Carb_Metab_HTH_regulators"/>
</dbReference>
<dbReference type="InterPro" id="IPR037171">
    <property type="entry name" value="NagB/RpiA_transferase-like"/>
</dbReference>
<dbReference type="PANTHER" id="PTHR30363:SF44">
    <property type="entry name" value="AGA OPERON TRANSCRIPTIONAL REPRESSOR-RELATED"/>
    <property type="match status" value="1"/>
</dbReference>
<organism evidence="5 6">
    <name type="scientific">Paenibacillus aceti</name>
    <dbReference type="NCBI Taxonomy" id="1820010"/>
    <lineage>
        <taxon>Bacteria</taxon>
        <taxon>Bacillati</taxon>
        <taxon>Bacillota</taxon>
        <taxon>Bacilli</taxon>
        <taxon>Bacillales</taxon>
        <taxon>Paenibacillaceae</taxon>
        <taxon>Paenibacillus</taxon>
    </lineage>
</organism>
<dbReference type="SMART" id="SM00420">
    <property type="entry name" value="HTH_DEOR"/>
    <property type="match status" value="1"/>
</dbReference>
<dbReference type="PROSITE" id="PS00894">
    <property type="entry name" value="HTH_DEOR_1"/>
    <property type="match status" value="1"/>
</dbReference>
<evidence type="ECO:0000313" key="6">
    <source>
        <dbReference type="Proteomes" id="UP000608420"/>
    </source>
</evidence>
<protein>
    <submittedName>
        <fullName evidence="5">DeoR family transcriptional regulator</fullName>
    </submittedName>
</protein>